<keyword evidence="2" id="KW-0479">Metal-binding</keyword>
<reference evidence="4" key="2">
    <citation type="submission" date="2021-12" db="EMBL/GenBank/DDBJ databases">
        <title>Resequencing data analysis of finger millet.</title>
        <authorList>
            <person name="Hatakeyama M."/>
            <person name="Aluri S."/>
            <person name="Balachadran M.T."/>
            <person name="Sivarajan S.R."/>
            <person name="Poveda L."/>
            <person name="Shimizu-Inatsugi R."/>
            <person name="Schlapbach R."/>
            <person name="Sreeman S.M."/>
            <person name="Shimizu K.K."/>
        </authorList>
    </citation>
    <scope>NUCLEOTIDE SEQUENCE</scope>
</reference>
<dbReference type="GO" id="GO:0000287">
    <property type="term" value="F:magnesium ion binding"/>
    <property type="evidence" value="ECO:0007669"/>
    <property type="project" value="TreeGrafter"/>
</dbReference>
<keyword evidence="5" id="KW-1185">Reference proteome</keyword>
<evidence type="ECO:0000256" key="3">
    <source>
        <dbReference type="ARBA" id="ARBA00022842"/>
    </source>
</evidence>
<protein>
    <submittedName>
        <fullName evidence="4">Uncharacterized protein</fullName>
    </submittedName>
</protein>
<dbReference type="PANTHER" id="PTHR31739">
    <property type="entry name" value="ENT-COPALYL DIPHOSPHATE SYNTHASE, CHLOROPLASTIC"/>
    <property type="match status" value="1"/>
</dbReference>
<comment type="caution">
    <text evidence="4">The sequence shown here is derived from an EMBL/GenBank/DDBJ whole genome shotgun (WGS) entry which is preliminary data.</text>
</comment>
<dbReference type="PANTHER" id="PTHR31739:SF4">
    <property type="entry name" value="ENT-COPALYL DIPHOSPHATE SYNTHASE, CHLOROPLASTIC"/>
    <property type="match status" value="1"/>
</dbReference>
<dbReference type="EMBL" id="BQKI01000084">
    <property type="protein sequence ID" value="GJN32554.1"/>
    <property type="molecule type" value="Genomic_DNA"/>
</dbReference>
<dbReference type="AlphaFoldDB" id="A0AAV5FCM3"/>
<dbReference type="InterPro" id="IPR008949">
    <property type="entry name" value="Isoprenoid_synthase_dom_sf"/>
</dbReference>
<evidence type="ECO:0000313" key="5">
    <source>
        <dbReference type="Proteomes" id="UP001054889"/>
    </source>
</evidence>
<evidence type="ECO:0000313" key="4">
    <source>
        <dbReference type="EMBL" id="GJN32554.1"/>
    </source>
</evidence>
<gene>
    <name evidence="4" type="primary">gb21068</name>
    <name evidence="4" type="ORF">PR202_gb21068</name>
</gene>
<dbReference type="Gene3D" id="1.50.10.130">
    <property type="entry name" value="Terpene synthase, N-terminal domain"/>
    <property type="match status" value="1"/>
</dbReference>
<accession>A0AAV5FCM3</accession>
<dbReference type="InterPro" id="IPR036965">
    <property type="entry name" value="Terpene_synth_N_sf"/>
</dbReference>
<keyword evidence="3" id="KW-0460">Magnesium</keyword>
<reference evidence="4" key="1">
    <citation type="journal article" date="2018" name="DNA Res.">
        <title>Multiple hybrid de novo genome assembly of finger millet, an orphan allotetraploid crop.</title>
        <authorList>
            <person name="Hatakeyama M."/>
            <person name="Aluri S."/>
            <person name="Balachadran M.T."/>
            <person name="Sivarajan S.R."/>
            <person name="Patrignani A."/>
            <person name="Gruter S."/>
            <person name="Poveda L."/>
            <person name="Shimizu-Inatsugi R."/>
            <person name="Baeten J."/>
            <person name="Francoijs K.J."/>
            <person name="Nataraja K.N."/>
            <person name="Reddy Y.A.N."/>
            <person name="Phadnis S."/>
            <person name="Ravikumar R.L."/>
            <person name="Schlapbach R."/>
            <person name="Sreeman S.M."/>
            <person name="Shimizu K.K."/>
        </authorList>
    </citation>
    <scope>NUCLEOTIDE SEQUENCE</scope>
</reference>
<dbReference type="InterPro" id="IPR008930">
    <property type="entry name" value="Terpenoid_cyclase/PrenylTrfase"/>
</dbReference>
<sequence>MRTRSRIVLAAEIPVRACGEMPNSSSTSDNTASSSSSNRLADFWSSMSDANAATTAASISAASTAATVKRAFRKTNGEGREVSVSGSMDFAFSWRARRLSWESSRLFMVVCCTRIRKNHHKSHIKDKQRDTSKMIDGIKTSLKSIGDGEISVSAYDTAWVALVKNMEGDGLQFPSCIDWIVQNQLSDGSWGDKKYFLVQDRMVNTLACIIALKSWNIHHDKCRKGISFINQNLRSLTQDDEYWMLSGFEIVFPKLLEMAKNLGINMPFDEPTMQMINVKRDLKLRKIPKDLLHTAPTTLLISIEGMQNLDWESLMKLQDPDGSFVASPAPTAYTLMQSGDKKCFLFLEKIVQKFNGGGVFKNFERDDEFVCYPGQSNQSVTATFNLYRAAQVTFPGEDELQHANSYSRAFLEERRACGKLNDGSLPRTCLERLDMRWISRGKRACHASKQGCIYNSMVVVTMSGLGRMPLISSDLFLQAAKSDFSDFQRRCRLEWHSLKTWFDKNNLQVFGVTSERALRAYFLAAANIFGQSSGASRMGAHVTGCRSYLLTLAMQWIGQEDHTETALLCALHEVISLAVDDSGLYDLCDAWKRWLRSWTSNDSYESCEGSTALLLVCTLEICSGRHKLTKKNLNLSEYCHLEQLTFSICSRLTSRVLDQSGVNIINEVDLEMQELTQCVLHGCNSINKVTRLSFIHVVKSFYYVAHSSPETINSHISKVIFEDVI</sequence>
<dbReference type="SUPFAM" id="SSF48239">
    <property type="entry name" value="Terpenoid cyclases/Protein prenyltransferases"/>
    <property type="match status" value="2"/>
</dbReference>
<dbReference type="GO" id="GO:0009686">
    <property type="term" value="P:gibberellin biosynthetic process"/>
    <property type="evidence" value="ECO:0007669"/>
    <property type="project" value="TreeGrafter"/>
</dbReference>
<dbReference type="InterPro" id="IPR050148">
    <property type="entry name" value="Terpene_synthase-like"/>
</dbReference>
<proteinExistence type="predicted"/>
<dbReference type="SFLD" id="SFLDG01014">
    <property type="entry name" value="Terpene_Cyclase_Like_1_N-term"/>
    <property type="match status" value="1"/>
</dbReference>
<dbReference type="Proteomes" id="UP001054889">
    <property type="component" value="Unassembled WGS sequence"/>
</dbReference>
<dbReference type="Gene3D" id="1.50.10.160">
    <property type="match status" value="1"/>
</dbReference>
<dbReference type="GO" id="GO:0010333">
    <property type="term" value="F:terpene synthase activity"/>
    <property type="evidence" value="ECO:0007669"/>
    <property type="project" value="InterPro"/>
</dbReference>
<evidence type="ECO:0000256" key="2">
    <source>
        <dbReference type="ARBA" id="ARBA00022723"/>
    </source>
</evidence>
<name>A0AAV5FCM3_ELECO</name>
<dbReference type="Gene3D" id="1.10.600.10">
    <property type="entry name" value="Farnesyl Diphosphate Synthase"/>
    <property type="match status" value="2"/>
</dbReference>
<organism evidence="4 5">
    <name type="scientific">Eleusine coracana subsp. coracana</name>
    <dbReference type="NCBI Taxonomy" id="191504"/>
    <lineage>
        <taxon>Eukaryota</taxon>
        <taxon>Viridiplantae</taxon>
        <taxon>Streptophyta</taxon>
        <taxon>Embryophyta</taxon>
        <taxon>Tracheophyta</taxon>
        <taxon>Spermatophyta</taxon>
        <taxon>Magnoliopsida</taxon>
        <taxon>Liliopsida</taxon>
        <taxon>Poales</taxon>
        <taxon>Poaceae</taxon>
        <taxon>PACMAD clade</taxon>
        <taxon>Chloridoideae</taxon>
        <taxon>Cynodonteae</taxon>
        <taxon>Eleusininae</taxon>
        <taxon>Eleusine</taxon>
    </lineage>
</organism>
<dbReference type="GO" id="GO:0009507">
    <property type="term" value="C:chloroplast"/>
    <property type="evidence" value="ECO:0007669"/>
    <property type="project" value="TreeGrafter"/>
</dbReference>
<evidence type="ECO:0000256" key="1">
    <source>
        <dbReference type="ARBA" id="ARBA00001946"/>
    </source>
</evidence>
<comment type="cofactor">
    <cofactor evidence="1">
        <name>Mg(2+)</name>
        <dbReference type="ChEBI" id="CHEBI:18420"/>
    </cofactor>
</comment>